<evidence type="ECO:0000256" key="2">
    <source>
        <dbReference type="ARBA" id="ARBA00004736"/>
    </source>
</evidence>
<sequence>MTTVLERIGTMGVVPVVVLDDVAQATPLGDALVAGGLPCAEVTFRTAAGEAALEALAGRGDLLVGAGTVLTAAQVDRAVDAGAAFIVSPGLSAEVVRRAQERGVIALPGTATASEVQAAVNLGLEAVKLFPARVLGGTDLIDALSGPFPGMRFMPSGGVTLATAGDYLRHPAVLAVGGSWMVPRARIAAGDFDAIRALTEETVSALARGPQR</sequence>
<keyword evidence="6" id="KW-0456">Lyase</keyword>
<comment type="similarity">
    <text evidence="3">Belongs to the KHG/KDPG aldolase family.</text>
</comment>
<comment type="subunit">
    <text evidence="4">Homotrimer.</text>
</comment>
<keyword evidence="10" id="KW-1185">Reference proteome</keyword>
<keyword evidence="8" id="KW-0119">Carbohydrate metabolism</keyword>
<dbReference type="Pfam" id="PF01081">
    <property type="entry name" value="Aldolase"/>
    <property type="match status" value="1"/>
</dbReference>
<keyword evidence="7" id="KW-0704">Schiff base</keyword>
<evidence type="ECO:0000256" key="8">
    <source>
        <dbReference type="ARBA" id="ARBA00023277"/>
    </source>
</evidence>
<accession>A0ABP7EZJ2</accession>
<dbReference type="InterPro" id="IPR031338">
    <property type="entry name" value="KDPG/KHG_AS_2"/>
</dbReference>
<proteinExistence type="inferred from homology"/>
<gene>
    <name evidence="9" type="primary">eda</name>
    <name evidence="9" type="ORF">GCM10022239_01510</name>
</gene>
<dbReference type="SUPFAM" id="SSF51569">
    <property type="entry name" value="Aldolase"/>
    <property type="match status" value="1"/>
</dbReference>
<comment type="pathway">
    <text evidence="2">Carbohydrate acid metabolism; 2-dehydro-3-deoxy-D-gluconate degradation; D-glyceraldehyde 3-phosphate and pyruvate from 2-dehydro-3-deoxy-D-gluconate: step 2/2.</text>
</comment>
<evidence type="ECO:0000313" key="10">
    <source>
        <dbReference type="Proteomes" id="UP001501004"/>
    </source>
</evidence>
<dbReference type="EC" id="4.1.2.14" evidence="5"/>
<protein>
    <recommendedName>
        <fullName evidence="5">2-dehydro-3-deoxy-phosphogluconate aldolase</fullName>
        <ecNumber evidence="5">4.1.2.14</ecNumber>
    </recommendedName>
</protein>
<evidence type="ECO:0000256" key="6">
    <source>
        <dbReference type="ARBA" id="ARBA00023239"/>
    </source>
</evidence>
<evidence type="ECO:0000256" key="4">
    <source>
        <dbReference type="ARBA" id="ARBA00011233"/>
    </source>
</evidence>
<evidence type="ECO:0000256" key="5">
    <source>
        <dbReference type="ARBA" id="ARBA00013063"/>
    </source>
</evidence>
<dbReference type="PROSITE" id="PS00159">
    <property type="entry name" value="ALDOLASE_KDPG_KHG_1"/>
    <property type="match status" value="1"/>
</dbReference>
<dbReference type="InterPro" id="IPR031337">
    <property type="entry name" value="KDPG/KHG_AS_1"/>
</dbReference>
<dbReference type="PANTHER" id="PTHR30246">
    <property type="entry name" value="2-KETO-3-DEOXY-6-PHOSPHOGLUCONATE ALDOLASE"/>
    <property type="match status" value="1"/>
</dbReference>
<dbReference type="CDD" id="cd00452">
    <property type="entry name" value="KDPG_aldolase"/>
    <property type="match status" value="1"/>
</dbReference>
<dbReference type="Proteomes" id="UP001501004">
    <property type="component" value="Unassembled WGS sequence"/>
</dbReference>
<evidence type="ECO:0000313" key="9">
    <source>
        <dbReference type="EMBL" id="GAA3728444.1"/>
    </source>
</evidence>
<dbReference type="InterPro" id="IPR013785">
    <property type="entry name" value="Aldolase_TIM"/>
</dbReference>
<evidence type="ECO:0000256" key="1">
    <source>
        <dbReference type="ARBA" id="ARBA00000654"/>
    </source>
</evidence>
<comment type="caution">
    <text evidence="9">The sequence shown here is derived from an EMBL/GenBank/DDBJ whole genome shotgun (WGS) entry which is preliminary data.</text>
</comment>
<dbReference type="PANTHER" id="PTHR30246:SF1">
    <property type="entry name" value="2-DEHYDRO-3-DEOXY-6-PHOSPHOGALACTONATE ALDOLASE-RELATED"/>
    <property type="match status" value="1"/>
</dbReference>
<dbReference type="RefSeq" id="WP_344752734.1">
    <property type="nucleotide sequence ID" value="NZ_BAABAE010000001.1"/>
</dbReference>
<dbReference type="NCBIfam" id="TIGR01182">
    <property type="entry name" value="eda"/>
    <property type="match status" value="1"/>
</dbReference>
<comment type="catalytic activity">
    <reaction evidence="1">
        <text>2-dehydro-3-deoxy-6-phospho-D-gluconate = D-glyceraldehyde 3-phosphate + pyruvate</text>
        <dbReference type="Rhea" id="RHEA:17089"/>
        <dbReference type="ChEBI" id="CHEBI:15361"/>
        <dbReference type="ChEBI" id="CHEBI:57569"/>
        <dbReference type="ChEBI" id="CHEBI:59776"/>
        <dbReference type="EC" id="4.1.2.14"/>
    </reaction>
</comment>
<evidence type="ECO:0000256" key="3">
    <source>
        <dbReference type="ARBA" id="ARBA00006906"/>
    </source>
</evidence>
<organism evidence="9 10">
    <name type="scientific">Leifsonella bigeumensis</name>
    <dbReference type="NCBI Taxonomy" id="433643"/>
    <lineage>
        <taxon>Bacteria</taxon>
        <taxon>Bacillati</taxon>
        <taxon>Actinomycetota</taxon>
        <taxon>Actinomycetes</taxon>
        <taxon>Micrococcales</taxon>
        <taxon>Microbacteriaceae</taxon>
        <taxon>Leifsonella</taxon>
    </lineage>
</organism>
<name>A0ABP7EZJ2_9MICO</name>
<reference evidence="10" key="1">
    <citation type="journal article" date="2019" name="Int. J. Syst. Evol. Microbiol.">
        <title>The Global Catalogue of Microorganisms (GCM) 10K type strain sequencing project: providing services to taxonomists for standard genome sequencing and annotation.</title>
        <authorList>
            <consortium name="The Broad Institute Genomics Platform"/>
            <consortium name="The Broad Institute Genome Sequencing Center for Infectious Disease"/>
            <person name="Wu L."/>
            <person name="Ma J."/>
        </authorList>
    </citation>
    <scope>NUCLEOTIDE SEQUENCE [LARGE SCALE GENOMIC DNA]</scope>
    <source>
        <strain evidence="10">JCM 16949</strain>
    </source>
</reference>
<evidence type="ECO:0000256" key="7">
    <source>
        <dbReference type="ARBA" id="ARBA00023270"/>
    </source>
</evidence>
<dbReference type="PROSITE" id="PS00160">
    <property type="entry name" value="ALDOLASE_KDPG_KHG_2"/>
    <property type="match status" value="1"/>
</dbReference>
<dbReference type="EMBL" id="BAABAE010000001">
    <property type="protein sequence ID" value="GAA3728444.1"/>
    <property type="molecule type" value="Genomic_DNA"/>
</dbReference>
<dbReference type="InterPro" id="IPR000887">
    <property type="entry name" value="Aldlse_KDPG_KHG"/>
</dbReference>
<dbReference type="Gene3D" id="3.20.20.70">
    <property type="entry name" value="Aldolase class I"/>
    <property type="match status" value="1"/>
</dbReference>